<name>A0A9D4V6U6_ADICA</name>
<evidence type="ECO:0000256" key="1">
    <source>
        <dbReference type="SAM" id="MobiDB-lite"/>
    </source>
</evidence>
<feature type="domain" description="Homologous recombination OB-fold protein OB-fold" evidence="2">
    <location>
        <begin position="377"/>
        <end position="462"/>
    </location>
</feature>
<comment type="caution">
    <text evidence="3">The sequence shown here is derived from an EMBL/GenBank/DDBJ whole genome shotgun (WGS) entry which is preliminary data.</text>
</comment>
<gene>
    <name evidence="3" type="ORF">GOP47_0004079</name>
</gene>
<protein>
    <recommendedName>
        <fullName evidence="2">Homologous recombination OB-fold protein OB-fold domain-containing protein</fullName>
    </recommendedName>
</protein>
<evidence type="ECO:0000259" key="2">
    <source>
        <dbReference type="Pfam" id="PF15072"/>
    </source>
</evidence>
<dbReference type="EMBL" id="JABFUD020000004">
    <property type="protein sequence ID" value="KAI5080896.1"/>
    <property type="molecule type" value="Genomic_DNA"/>
</dbReference>
<evidence type="ECO:0000313" key="4">
    <source>
        <dbReference type="Proteomes" id="UP000886520"/>
    </source>
</evidence>
<keyword evidence="4" id="KW-1185">Reference proteome</keyword>
<dbReference type="OrthoDB" id="550780at2759"/>
<dbReference type="InterPro" id="IPR028045">
    <property type="entry name" value="HROB"/>
</dbReference>
<dbReference type="Pfam" id="PF15072">
    <property type="entry name" value="HROB"/>
    <property type="match status" value="1"/>
</dbReference>
<sequence>MASWADEFDIDDSDILGALNNRRKDPSQLVSPPWPLAAAVGPRPPHLPLTSSSADPQHSTASSASLLKRFQRPRASQNEPSLFQNLASSTFDTQRKRKLGVDSAPSQAACREGRSLYDSICGEDSSDGALTGNDISTVEEHCHSLSSHGKSLTAAEGEISRSYSRNVQSQNGRRQVDLVTSQQPLTDIMQNIPIGNRKVSNVALDAHQSVMQNSNFDRMQQTRTCAVQVPGNGGGERSKRVASVSQQGQNLEKRLKTVHEKISEQIRAPNSIRKLVSNRPSADGNRREARSVRFLQKDLHYHIPGPAGAVQRSLGQNGSSFSDNSTMKDNAAQCRASVVDDTDFQSGPWLKAKNYLEKSPIQVSTISSLKTSRTENRVLKLLAVIKTCLPNGCGDAVLNLKDQTDTINGIVNRRVLSETEFGRIMEPGAVILLHQVAVFSPTPYAHYLNITVNNVEQVFSKESKFFKGECSRGASKAAIDTTEDELMEDVHSPARCNSRMEDLCAEKPGENAHSKIDELLEEEDELEILLARSAQRTTQGWPVQDELEVPVKFNTGRGFLSGSPLKDQIDDLHPNTINDGYDQLLDDISLFP</sequence>
<dbReference type="Proteomes" id="UP000886520">
    <property type="component" value="Chromosome 4"/>
</dbReference>
<dbReference type="InterPro" id="IPR058570">
    <property type="entry name" value="HROB_OB"/>
</dbReference>
<dbReference type="PANTHER" id="PTHR14523">
    <property type="entry name" value="UNCHARACTERIZED PROTEIN C17ORF53 HOMOLOG"/>
    <property type="match status" value="1"/>
</dbReference>
<feature type="compositionally biased region" description="Polar residues" evidence="1">
    <location>
        <begin position="49"/>
        <end position="63"/>
    </location>
</feature>
<accession>A0A9D4V6U6</accession>
<dbReference type="AlphaFoldDB" id="A0A9D4V6U6"/>
<dbReference type="GO" id="GO:0000725">
    <property type="term" value="P:recombinational repair"/>
    <property type="evidence" value="ECO:0007669"/>
    <property type="project" value="InterPro"/>
</dbReference>
<organism evidence="3 4">
    <name type="scientific">Adiantum capillus-veneris</name>
    <name type="common">Maidenhair fern</name>
    <dbReference type="NCBI Taxonomy" id="13818"/>
    <lineage>
        <taxon>Eukaryota</taxon>
        <taxon>Viridiplantae</taxon>
        <taxon>Streptophyta</taxon>
        <taxon>Embryophyta</taxon>
        <taxon>Tracheophyta</taxon>
        <taxon>Polypodiopsida</taxon>
        <taxon>Polypodiidae</taxon>
        <taxon>Polypodiales</taxon>
        <taxon>Pteridineae</taxon>
        <taxon>Pteridaceae</taxon>
        <taxon>Vittarioideae</taxon>
        <taxon>Adiantum</taxon>
    </lineage>
</organism>
<dbReference type="PANTHER" id="PTHR14523:SF1">
    <property type="entry name" value="HOMOLOGOUS RECOMBINATION OB-FOLD PROTEIN"/>
    <property type="match status" value="1"/>
</dbReference>
<feature type="region of interest" description="Disordered" evidence="1">
    <location>
        <begin position="23"/>
        <end position="63"/>
    </location>
</feature>
<proteinExistence type="predicted"/>
<evidence type="ECO:0000313" key="3">
    <source>
        <dbReference type="EMBL" id="KAI5080896.1"/>
    </source>
</evidence>
<reference evidence="3" key="1">
    <citation type="submission" date="2021-01" db="EMBL/GenBank/DDBJ databases">
        <title>Adiantum capillus-veneris genome.</title>
        <authorList>
            <person name="Fang Y."/>
            <person name="Liao Q."/>
        </authorList>
    </citation>
    <scope>NUCLEOTIDE SEQUENCE</scope>
    <source>
        <strain evidence="3">H3</strain>
        <tissue evidence="3">Leaf</tissue>
    </source>
</reference>